<keyword evidence="5" id="KW-0472">Membrane</keyword>
<proteinExistence type="inferred from homology"/>
<dbReference type="Gene3D" id="3.40.50.1110">
    <property type="entry name" value="SGNH hydrolase"/>
    <property type="match status" value="1"/>
</dbReference>
<evidence type="ECO:0000313" key="7">
    <source>
        <dbReference type="Proteomes" id="UP000824120"/>
    </source>
</evidence>
<dbReference type="OrthoDB" id="1600564at2759"/>
<sequence>MIAIVLKIRAIEFLNSNTRTCVINVKLLDNVITRLQKTFFNGDSFCYPIFLILLLITSFFFSPSSAQTKCNVNSVYQLGDSLADTGNLIRIPGASIIFRADRSPYGETFFRRPTGRFSNGRLITDFISQSFKLSFLNAYLDRGASFTQGVNFAVAGATILDTSFWTARNIQLSTWNTPLSNQLNWFKTHLQSTCGSRCAENLKNSIVIMGEWGGNDYYNCFSQRKQITEVRTYVPFVVAEIMRGIKEVIQLGATRVLVPSIYPLGCLPVYLTSFPDNNTSGYDQLGCLRNFNDFASYHNQYVVRAIANLQREFPNVSIVYGDFYGVILSLICNPSSFGFNQNTLLSACCGTGGRHNFNSRTVCGAAGINACANPAQYVHWDGIHLTDEAHRRITEVLVPDMLAKFNCVV</sequence>
<evidence type="ECO:0000256" key="5">
    <source>
        <dbReference type="SAM" id="Phobius"/>
    </source>
</evidence>
<dbReference type="Proteomes" id="UP000824120">
    <property type="component" value="Chromosome 12"/>
</dbReference>
<evidence type="ECO:0000313" key="6">
    <source>
        <dbReference type="EMBL" id="KAG5570477.1"/>
    </source>
</evidence>
<dbReference type="AlphaFoldDB" id="A0A9J5W4J9"/>
<organism evidence="6 7">
    <name type="scientific">Solanum commersonii</name>
    <name type="common">Commerson's wild potato</name>
    <name type="synonym">Commerson's nightshade</name>
    <dbReference type="NCBI Taxonomy" id="4109"/>
    <lineage>
        <taxon>Eukaryota</taxon>
        <taxon>Viridiplantae</taxon>
        <taxon>Streptophyta</taxon>
        <taxon>Embryophyta</taxon>
        <taxon>Tracheophyta</taxon>
        <taxon>Spermatophyta</taxon>
        <taxon>Magnoliopsida</taxon>
        <taxon>eudicotyledons</taxon>
        <taxon>Gunneridae</taxon>
        <taxon>Pentapetalae</taxon>
        <taxon>asterids</taxon>
        <taxon>lamiids</taxon>
        <taxon>Solanales</taxon>
        <taxon>Solanaceae</taxon>
        <taxon>Solanoideae</taxon>
        <taxon>Solaneae</taxon>
        <taxon>Solanum</taxon>
    </lineage>
</organism>
<dbReference type="PANTHER" id="PTHR22835">
    <property type="entry name" value="ZINC FINGER FYVE DOMAIN CONTAINING PROTEIN"/>
    <property type="match status" value="1"/>
</dbReference>
<protein>
    <submittedName>
        <fullName evidence="6">Uncharacterized protein</fullName>
    </submittedName>
</protein>
<accession>A0A9J5W4J9</accession>
<feature type="transmembrane region" description="Helical" evidence="5">
    <location>
        <begin position="44"/>
        <end position="61"/>
    </location>
</feature>
<dbReference type="InterPro" id="IPR036514">
    <property type="entry name" value="SGNH_hydro_sf"/>
</dbReference>
<dbReference type="InterPro" id="IPR035669">
    <property type="entry name" value="SGNH_plant_lipase-like"/>
</dbReference>
<keyword evidence="5" id="KW-1133">Transmembrane helix</keyword>
<comment type="similarity">
    <text evidence="1">Belongs to the 'GDSL' lipolytic enzyme family.</text>
</comment>
<dbReference type="SUPFAM" id="SSF52266">
    <property type="entry name" value="SGNH hydrolase"/>
    <property type="match status" value="1"/>
</dbReference>
<evidence type="ECO:0000256" key="4">
    <source>
        <dbReference type="ARBA" id="ARBA00023180"/>
    </source>
</evidence>
<dbReference type="Pfam" id="PF00657">
    <property type="entry name" value="Lipase_GDSL"/>
    <property type="match status" value="1"/>
</dbReference>
<keyword evidence="5" id="KW-0812">Transmembrane</keyword>
<dbReference type="GO" id="GO:0016788">
    <property type="term" value="F:hydrolase activity, acting on ester bonds"/>
    <property type="evidence" value="ECO:0007669"/>
    <property type="project" value="InterPro"/>
</dbReference>
<evidence type="ECO:0000256" key="2">
    <source>
        <dbReference type="ARBA" id="ARBA00022729"/>
    </source>
</evidence>
<reference evidence="6 7" key="1">
    <citation type="submission" date="2020-09" db="EMBL/GenBank/DDBJ databases">
        <title>De no assembly of potato wild relative species, Solanum commersonii.</title>
        <authorList>
            <person name="Cho K."/>
        </authorList>
    </citation>
    <scope>NUCLEOTIDE SEQUENCE [LARGE SCALE GENOMIC DNA]</scope>
    <source>
        <strain evidence="6">LZ3.2</strain>
        <tissue evidence="6">Leaf</tissue>
    </source>
</reference>
<dbReference type="InterPro" id="IPR001087">
    <property type="entry name" value="GDSL"/>
</dbReference>
<keyword evidence="2" id="KW-0732">Signal</keyword>
<dbReference type="PANTHER" id="PTHR22835:SF516">
    <property type="entry name" value="ACETYLAJMALAN ESTERASE-LIKE"/>
    <property type="match status" value="1"/>
</dbReference>
<keyword evidence="7" id="KW-1185">Reference proteome</keyword>
<dbReference type="CDD" id="cd01837">
    <property type="entry name" value="SGNH_plant_lipase_like"/>
    <property type="match status" value="1"/>
</dbReference>
<name>A0A9J5W4J9_SOLCO</name>
<keyword evidence="4" id="KW-0325">Glycoprotein</keyword>
<keyword evidence="3" id="KW-0378">Hydrolase</keyword>
<dbReference type="EMBL" id="JACXVP010000012">
    <property type="protein sequence ID" value="KAG5570477.1"/>
    <property type="molecule type" value="Genomic_DNA"/>
</dbReference>
<gene>
    <name evidence="6" type="ORF">H5410_060243</name>
</gene>
<evidence type="ECO:0000256" key="1">
    <source>
        <dbReference type="ARBA" id="ARBA00008668"/>
    </source>
</evidence>
<evidence type="ECO:0000256" key="3">
    <source>
        <dbReference type="ARBA" id="ARBA00022801"/>
    </source>
</evidence>
<comment type="caution">
    <text evidence="6">The sequence shown here is derived from an EMBL/GenBank/DDBJ whole genome shotgun (WGS) entry which is preliminary data.</text>
</comment>